<organism evidence="4 5">
    <name type="scientific">Edaphosphingomonas laterariae</name>
    <dbReference type="NCBI Taxonomy" id="861865"/>
    <lineage>
        <taxon>Bacteria</taxon>
        <taxon>Pseudomonadati</taxon>
        <taxon>Pseudomonadota</taxon>
        <taxon>Alphaproteobacteria</taxon>
        <taxon>Sphingomonadales</taxon>
        <taxon>Rhizorhabdaceae</taxon>
        <taxon>Edaphosphingomonas</taxon>
    </lineage>
</organism>
<dbReference type="Proteomes" id="UP000198281">
    <property type="component" value="Unassembled WGS sequence"/>
</dbReference>
<reference evidence="5" key="1">
    <citation type="submission" date="2017-06" db="EMBL/GenBank/DDBJ databases">
        <authorList>
            <person name="Varghese N."/>
            <person name="Submissions S."/>
        </authorList>
    </citation>
    <scope>NUCLEOTIDE SEQUENCE [LARGE SCALE GENOMIC DNA]</scope>
    <source>
        <strain evidence="5">LNB2</strain>
    </source>
</reference>
<dbReference type="EMBL" id="FZOS01000036">
    <property type="protein sequence ID" value="SNT07333.1"/>
    <property type="molecule type" value="Genomic_DNA"/>
</dbReference>
<gene>
    <name evidence="4" type="ORF">SAMN06295912_13628</name>
</gene>
<comment type="subcellular location">
    <subcellularLocation>
        <location evidence="1">Virion</location>
    </subcellularLocation>
</comment>
<name>A0A239JPQ6_9SPHN</name>
<keyword evidence="5" id="KW-1185">Reference proteome</keyword>
<feature type="non-terminal residue" evidence="4">
    <location>
        <position position="481"/>
    </location>
</feature>
<feature type="region of interest" description="Disordered" evidence="2">
    <location>
        <begin position="1"/>
        <end position="31"/>
    </location>
</feature>
<evidence type="ECO:0000256" key="2">
    <source>
        <dbReference type="SAM" id="MobiDB-lite"/>
    </source>
</evidence>
<dbReference type="InterPro" id="IPR024455">
    <property type="entry name" value="Phage_capsid"/>
</dbReference>
<dbReference type="Gene3D" id="3.30.2400.10">
    <property type="entry name" value="Major capsid protein gp5"/>
    <property type="match status" value="1"/>
</dbReference>
<dbReference type="Pfam" id="PF05065">
    <property type="entry name" value="Phage_capsid"/>
    <property type="match status" value="1"/>
</dbReference>
<protein>
    <submittedName>
        <fullName evidence="4">Phage major capsid protein, HK97 family</fullName>
    </submittedName>
</protein>
<dbReference type="NCBIfam" id="TIGR01554">
    <property type="entry name" value="major_cap_HK97"/>
    <property type="match status" value="1"/>
</dbReference>
<dbReference type="OrthoDB" id="9806592at2"/>
<sequence length="481" mass="51467">MLRGGPADHAGVSGAQSGNGAPIPFRHPTGRAAALGNAKPVHRRVGPFAIAERQTAFTARGASASRQYDGVTMKTSDLIEQRAAIVARMNDAHQADNGEAFTAAETELRTLDAKIGRARAIDDAERNEPGRPINGDGRLDGEIRSRFSVSRALAGAAGLAVDWGFEREVQTELAKRAGRSAEGIFIPTEVFETRVLTTATGTELVPTEHRPDQYISALVASSVVRGLGARVLSGLSGNLSIPRETDSPAIGWVAENAALSADDANFDAVTLSPKHAGALSEWSRNMLLQASPDVEALLRQMLARNLALAIDKAAIQGGGTNEPKGVLTTAGIATHAYATDLFTTTAEMIAKADIANVGLARRSFLTTNLIKKICSLELDANKLPVGIAPIFHNEAVTFSNQVPTNLGSGDEHGLIYADWSELLIGIWSEIDILVNPFESTATIRRCPRWWFRRRAPPGRVRVVHGRRNHQRGHRLMVAGGD</sequence>
<accession>A0A239JPQ6</accession>
<evidence type="ECO:0000256" key="1">
    <source>
        <dbReference type="ARBA" id="ARBA00004328"/>
    </source>
</evidence>
<dbReference type="SUPFAM" id="SSF56563">
    <property type="entry name" value="Major capsid protein gp5"/>
    <property type="match status" value="1"/>
</dbReference>
<evidence type="ECO:0000313" key="4">
    <source>
        <dbReference type="EMBL" id="SNT07333.1"/>
    </source>
</evidence>
<evidence type="ECO:0000259" key="3">
    <source>
        <dbReference type="Pfam" id="PF05065"/>
    </source>
</evidence>
<evidence type="ECO:0000313" key="5">
    <source>
        <dbReference type="Proteomes" id="UP000198281"/>
    </source>
</evidence>
<dbReference type="InterPro" id="IPR054612">
    <property type="entry name" value="Phage_capsid-like_C"/>
</dbReference>
<dbReference type="AlphaFoldDB" id="A0A239JPQ6"/>
<proteinExistence type="predicted"/>
<feature type="domain" description="Phage capsid-like C-terminal" evidence="3">
    <location>
        <begin position="204"/>
        <end position="438"/>
    </location>
</feature>